<protein>
    <submittedName>
        <fullName evidence="1">Uncharacterized protein</fullName>
    </submittedName>
</protein>
<evidence type="ECO:0000313" key="1">
    <source>
        <dbReference type="EnsemblPlants" id="AVESA.00010b.r2.2AG0252610.1.CDS"/>
    </source>
</evidence>
<reference evidence="1" key="2">
    <citation type="submission" date="2025-09" db="UniProtKB">
        <authorList>
            <consortium name="EnsemblPlants"/>
        </authorList>
    </citation>
    <scope>IDENTIFICATION</scope>
</reference>
<dbReference type="Proteomes" id="UP001732700">
    <property type="component" value="Chromosome 2A"/>
</dbReference>
<sequence>MHSPKYPVLSHIAHDVLAIQASTMASEPSFSTGGRTISDHMNRLKSDTVEALICLQDWLKAADHKPTNKDDEDEEYLVFYQGSDCDEEIDVLHNQRMSC</sequence>
<organism evidence="1 2">
    <name type="scientific">Avena sativa</name>
    <name type="common">Oat</name>
    <dbReference type="NCBI Taxonomy" id="4498"/>
    <lineage>
        <taxon>Eukaryota</taxon>
        <taxon>Viridiplantae</taxon>
        <taxon>Streptophyta</taxon>
        <taxon>Embryophyta</taxon>
        <taxon>Tracheophyta</taxon>
        <taxon>Spermatophyta</taxon>
        <taxon>Magnoliopsida</taxon>
        <taxon>Liliopsida</taxon>
        <taxon>Poales</taxon>
        <taxon>Poaceae</taxon>
        <taxon>BOP clade</taxon>
        <taxon>Pooideae</taxon>
        <taxon>Poodae</taxon>
        <taxon>Poeae</taxon>
        <taxon>Poeae Chloroplast Group 1 (Aveneae type)</taxon>
        <taxon>Aveninae</taxon>
        <taxon>Avena</taxon>
    </lineage>
</organism>
<accession>A0ACD5UHH9</accession>
<dbReference type="EnsemblPlants" id="AVESA.00010b.r2.2AG0252610.1">
    <property type="protein sequence ID" value="AVESA.00010b.r2.2AG0252610.1.CDS"/>
    <property type="gene ID" value="AVESA.00010b.r2.2AG0252610"/>
</dbReference>
<reference evidence="1" key="1">
    <citation type="submission" date="2021-05" db="EMBL/GenBank/DDBJ databases">
        <authorList>
            <person name="Scholz U."/>
            <person name="Mascher M."/>
            <person name="Fiebig A."/>
        </authorList>
    </citation>
    <scope>NUCLEOTIDE SEQUENCE [LARGE SCALE GENOMIC DNA]</scope>
</reference>
<evidence type="ECO:0000313" key="2">
    <source>
        <dbReference type="Proteomes" id="UP001732700"/>
    </source>
</evidence>
<proteinExistence type="predicted"/>
<name>A0ACD5UHH9_AVESA</name>
<keyword evidence="2" id="KW-1185">Reference proteome</keyword>